<dbReference type="EMBL" id="CP042425">
    <property type="protein sequence ID" value="QEL14396.1"/>
    <property type="molecule type" value="Genomic_DNA"/>
</dbReference>
<dbReference type="OrthoDB" id="9906057at2"/>
<accession>A0A5C1A8Q9</accession>
<keyword evidence="3" id="KW-1185">Reference proteome</keyword>
<evidence type="ECO:0000313" key="3">
    <source>
        <dbReference type="Proteomes" id="UP000324974"/>
    </source>
</evidence>
<gene>
    <name evidence="2" type="ORF">PX52LOC_01284</name>
</gene>
<dbReference type="Proteomes" id="UP000324974">
    <property type="component" value="Chromosome"/>
</dbReference>
<dbReference type="RefSeq" id="WP_149109287.1">
    <property type="nucleotide sequence ID" value="NZ_CP042425.1"/>
</dbReference>
<feature type="compositionally biased region" description="Basic and acidic residues" evidence="1">
    <location>
        <begin position="101"/>
        <end position="112"/>
    </location>
</feature>
<feature type="compositionally biased region" description="Basic and acidic residues" evidence="1">
    <location>
        <begin position="66"/>
        <end position="75"/>
    </location>
</feature>
<name>A0A5C1A8Q9_9BACT</name>
<dbReference type="AlphaFoldDB" id="A0A5C1A8Q9"/>
<reference evidence="3" key="1">
    <citation type="submission" date="2019-08" db="EMBL/GenBank/DDBJ databases">
        <title>Limnoglobus roseus gen. nov., sp. nov., a novel freshwater planctomycete with a giant genome from the family Gemmataceae.</title>
        <authorList>
            <person name="Kulichevskaya I.S."/>
            <person name="Naumoff D.G."/>
            <person name="Miroshnikov K."/>
            <person name="Ivanova A."/>
            <person name="Philippov D.A."/>
            <person name="Hakobyan A."/>
            <person name="Rijpstra I.C."/>
            <person name="Sinninghe Damste J.S."/>
            <person name="Liesack W."/>
            <person name="Dedysh S.N."/>
        </authorList>
    </citation>
    <scope>NUCLEOTIDE SEQUENCE [LARGE SCALE GENOMIC DNA]</scope>
    <source>
        <strain evidence="3">PX52</strain>
    </source>
</reference>
<feature type="region of interest" description="Disordered" evidence="1">
    <location>
        <begin position="19"/>
        <end position="192"/>
    </location>
</feature>
<protein>
    <submittedName>
        <fullName evidence="2">Uncharacterized protein</fullName>
    </submittedName>
</protein>
<dbReference type="KEGG" id="lrs:PX52LOC_01284"/>
<feature type="compositionally biased region" description="Low complexity" evidence="1">
    <location>
        <begin position="30"/>
        <end position="44"/>
    </location>
</feature>
<proteinExistence type="predicted"/>
<organism evidence="2 3">
    <name type="scientific">Limnoglobus roseus</name>
    <dbReference type="NCBI Taxonomy" id="2598579"/>
    <lineage>
        <taxon>Bacteria</taxon>
        <taxon>Pseudomonadati</taxon>
        <taxon>Planctomycetota</taxon>
        <taxon>Planctomycetia</taxon>
        <taxon>Gemmatales</taxon>
        <taxon>Gemmataceae</taxon>
        <taxon>Limnoglobus</taxon>
    </lineage>
</organism>
<dbReference type="PROSITE" id="PS51257">
    <property type="entry name" value="PROKAR_LIPOPROTEIN"/>
    <property type="match status" value="1"/>
</dbReference>
<evidence type="ECO:0000256" key="1">
    <source>
        <dbReference type="SAM" id="MobiDB-lite"/>
    </source>
</evidence>
<sequence>MTRRSLHSIAAGLFAVGVAGCSPSPPPPAEGAAKAEVPVPVVAEPPKEQPKVQPPEAVKPVPPKLEPFRYPDDAAGKQVEQALTPALPAEKPSRVTAPRPRVSEVDRGELPTKKPTVPAAPLPMTPRKSAVPPPPREGVPATVGVGNEMPLQDTKLPEGPSAKAPSRPEPTAVDVPRMATQLPDRVPTDDPTAEISTHRIVNTLMPAPTITVPFLRLLLPDPFEFAEQLKAPPAPEFATTPVLVPPARP</sequence>
<evidence type="ECO:0000313" key="2">
    <source>
        <dbReference type="EMBL" id="QEL14396.1"/>
    </source>
</evidence>